<proteinExistence type="predicted"/>
<feature type="compositionally biased region" description="Low complexity" evidence="1">
    <location>
        <begin position="788"/>
        <end position="800"/>
    </location>
</feature>
<accession>C3YRL7</accession>
<dbReference type="InParanoid" id="C3YRL7"/>
<protein>
    <submittedName>
        <fullName evidence="3">Uncharacterized protein</fullName>
    </submittedName>
</protein>
<evidence type="ECO:0000256" key="1">
    <source>
        <dbReference type="SAM" id="MobiDB-lite"/>
    </source>
</evidence>
<feature type="chain" id="PRO_5002933827" evidence="2">
    <location>
        <begin position="18"/>
        <end position="800"/>
    </location>
</feature>
<feature type="region of interest" description="Disordered" evidence="1">
    <location>
        <begin position="634"/>
        <end position="670"/>
    </location>
</feature>
<reference evidence="3" key="1">
    <citation type="journal article" date="2008" name="Nature">
        <title>The amphioxus genome and the evolution of the chordate karyotype.</title>
        <authorList>
            <consortium name="US DOE Joint Genome Institute (JGI-PGF)"/>
            <person name="Putnam N.H."/>
            <person name="Butts T."/>
            <person name="Ferrier D.E.K."/>
            <person name="Furlong R.F."/>
            <person name="Hellsten U."/>
            <person name="Kawashima T."/>
            <person name="Robinson-Rechavi M."/>
            <person name="Shoguchi E."/>
            <person name="Terry A."/>
            <person name="Yu J.-K."/>
            <person name="Benito-Gutierrez E.L."/>
            <person name="Dubchak I."/>
            <person name="Garcia-Fernandez J."/>
            <person name="Gibson-Brown J.J."/>
            <person name="Grigoriev I.V."/>
            <person name="Horton A.C."/>
            <person name="de Jong P.J."/>
            <person name="Jurka J."/>
            <person name="Kapitonov V.V."/>
            <person name="Kohara Y."/>
            <person name="Kuroki Y."/>
            <person name="Lindquist E."/>
            <person name="Lucas S."/>
            <person name="Osoegawa K."/>
            <person name="Pennacchio L.A."/>
            <person name="Salamov A.A."/>
            <person name="Satou Y."/>
            <person name="Sauka-Spengler T."/>
            <person name="Schmutz J."/>
            <person name="Shin-I T."/>
            <person name="Toyoda A."/>
            <person name="Bronner-Fraser M."/>
            <person name="Fujiyama A."/>
            <person name="Holland L.Z."/>
            <person name="Holland P.W.H."/>
            <person name="Satoh N."/>
            <person name="Rokhsar D.S."/>
        </authorList>
    </citation>
    <scope>NUCLEOTIDE SEQUENCE [LARGE SCALE GENOMIC DNA]</scope>
    <source>
        <strain evidence="3">S238N-H82</strain>
        <tissue evidence="3">Testes</tissue>
    </source>
</reference>
<keyword evidence="2" id="KW-0732">Signal</keyword>
<evidence type="ECO:0000313" key="3">
    <source>
        <dbReference type="EMBL" id="EEN57214.1"/>
    </source>
</evidence>
<dbReference type="EMBL" id="GG666547">
    <property type="protein sequence ID" value="EEN57214.1"/>
    <property type="molecule type" value="Genomic_DNA"/>
</dbReference>
<feature type="region of interest" description="Disordered" evidence="1">
    <location>
        <begin position="695"/>
        <end position="729"/>
    </location>
</feature>
<gene>
    <name evidence="3" type="ORF">BRAFLDRAFT_75644</name>
</gene>
<feature type="region of interest" description="Disordered" evidence="1">
    <location>
        <begin position="747"/>
        <end position="800"/>
    </location>
</feature>
<evidence type="ECO:0000256" key="2">
    <source>
        <dbReference type="SAM" id="SignalP"/>
    </source>
</evidence>
<organism>
    <name type="scientific">Branchiostoma floridae</name>
    <name type="common">Florida lancelet</name>
    <name type="synonym">Amphioxus</name>
    <dbReference type="NCBI Taxonomy" id="7739"/>
    <lineage>
        <taxon>Eukaryota</taxon>
        <taxon>Metazoa</taxon>
        <taxon>Chordata</taxon>
        <taxon>Cephalochordata</taxon>
        <taxon>Leptocardii</taxon>
        <taxon>Amphioxiformes</taxon>
        <taxon>Branchiostomatidae</taxon>
        <taxon>Branchiostoma</taxon>
    </lineage>
</organism>
<sequence>MSASWVFLFGLLLVVSGEREALWLGDYSVEDLAQTWTKEARAAPPPPKSVAAVRWECAAVPQTLGSLSAELPATPDRCFPSTPEPSPRGNGPALSRPTRPPGRRTAGYRTAESARRTRTQTEGASRRRWVPDWRVPEALPPRRRGPGAASGRPRHGRPRPQERRNGRLPSRLSTSGCPRGEWQPGRRGSKTTGERVCDCSPPFPELVKKRPLSQDGHGVGLGRRVTKPPTARQGPIGRPRSVPTAEPRARLRGPGDLFDTAASLSRACPARGLLHRHRSRAGPGAHTARRRHERRTVPSPLSPRCRQKSPGHPVFSPCGHLAGTATVPADPSRTRQPPANARQGPRKAELVKKRPLSLMVGSASYTLVRHPREIRKSRDGAKPHMAVELAGQGPASRRPLAARPLPRAGGDGGRLLPILNAWAPTSDQPAKRLHGIIMLLFTLEEPRKEREKEGRTLHGLHAATEGGTCLSRARGPLHRISLSRARGPVTSDQPVSGTGARYIGSACLGHGGPLHRISLSRARGPVTSDQPVSGTGARYIGSACLGHGGPLHRISLSRARGPVTSDQPVSGTGARYIGSACLGHGGPLHRISLSRARGPVTSDQPVSGTGARYIGSACLGHGGPLHRISLSRARGPVTSDQPVSGTGGPLHRISLSRARGPVTSDQPVSGTGARYIGSACLGHGGPLHRISLSRARGPVTSDQPGSGTGARTSDQPGSGTEPRGALRSPIVNYIGRVRCLGGTVHGMASRRGKARGSPASDDPGPRTPTREGRTVSLADPPFQHQGRGRASSGLSSSDVP</sequence>
<dbReference type="AlphaFoldDB" id="C3YRL7"/>
<feature type="signal peptide" evidence="2">
    <location>
        <begin position="1"/>
        <end position="17"/>
    </location>
</feature>
<name>C3YRL7_BRAFL</name>
<feature type="region of interest" description="Disordered" evidence="1">
    <location>
        <begin position="68"/>
        <end position="256"/>
    </location>
</feature>
<feature type="compositionally biased region" description="Polar residues" evidence="1">
    <location>
        <begin position="700"/>
        <end position="718"/>
    </location>
</feature>
<feature type="region of interest" description="Disordered" evidence="1">
    <location>
        <begin position="270"/>
        <end position="351"/>
    </location>
</feature>